<name>C9SI69_VERA1</name>
<proteinExistence type="predicted"/>
<reference evidence="3" key="1">
    <citation type="journal article" date="2011" name="PLoS Pathog.">
        <title>Comparative genomics yields insights into niche adaptation of plant vascular wilt pathogens.</title>
        <authorList>
            <person name="Klosterman S.J."/>
            <person name="Subbarao K.V."/>
            <person name="Kang S."/>
            <person name="Veronese P."/>
            <person name="Gold S.E."/>
            <person name="Thomma B.P.H.J."/>
            <person name="Chen Z."/>
            <person name="Henrissat B."/>
            <person name="Lee Y.-H."/>
            <person name="Park J."/>
            <person name="Garcia-Pedrajas M.D."/>
            <person name="Barbara D.J."/>
            <person name="Anchieta A."/>
            <person name="de Jonge R."/>
            <person name="Santhanam P."/>
            <person name="Maruthachalam K."/>
            <person name="Atallah Z."/>
            <person name="Amyotte S.G."/>
            <person name="Paz Z."/>
            <person name="Inderbitzin P."/>
            <person name="Hayes R.J."/>
            <person name="Heiman D.I."/>
            <person name="Young S."/>
            <person name="Zeng Q."/>
            <person name="Engels R."/>
            <person name="Galagan J."/>
            <person name="Cuomo C.A."/>
            <person name="Dobinson K.F."/>
            <person name="Ma L.-J."/>
        </authorList>
    </citation>
    <scope>NUCLEOTIDE SEQUENCE [LARGE SCALE GENOMIC DNA]</scope>
    <source>
        <strain evidence="3">VaMs.102 / ATCC MYA-4576 / FGSC 10136</strain>
    </source>
</reference>
<evidence type="ECO:0000313" key="2">
    <source>
        <dbReference type="EMBL" id="EEY18642.1"/>
    </source>
</evidence>
<evidence type="ECO:0000313" key="3">
    <source>
        <dbReference type="Proteomes" id="UP000008698"/>
    </source>
</evidence>
<feature type="non-terminal residue" evidence="2">
    <location>
        <position position="1"/>
    </location>
</feature>
<dbReference type="EMBL" id="DS985218">
    <property type="protein sequence ID" value="EEY18642.1"/>
    <property type="molecule type" value="Genomic_DNA"/>
</dbReference>
<dbReference type="Proteomes" id="UP000008698">
    <property type="component" value="Unassembled WGS sequence"/>
</dbReference>
<protein>
    <submittedName>
        <fullName evidence="2">Uncharacterized protein</fullName>
    </submittedName>
</protein>
<dbReference type="GeneID" id="9530364"/>
<dbReference type="HOGENOM" id="CLU_2229688_0_0_1"/>
<dbReference type="RefSeq" id="XP_003005145.1">
    <property type="nucleotide sequence ID" value="XM_003005099.1"/>
</dbReference>
<dbReference type="KEGG" id="val:VDBG_04751"/>
<accession>C9SI69</accession>
<feature type="region of interest" description="Disordered" evidence="1">
    <location>
        <begin position="79"/>
        <end position="106"/>
    </location>
</feature>
<keyword evidence="3" id="KW-1185">Reference proteome</keyword>
<organism evidence="3">
    <name type="scientific">Verticillium alfalfae (strain VaMs.102 / ATCC MYA-4576 / FGSC 10136)</name>
    <name type="common">Verticillium wilt of alfalfa</name>
    <name type="synonym">Verticillium albo-atrum</name>
    <dbReference type="NCBI Taxonomy" id="526221"/>
    <lineage>
        <taxon>Eukaryota</taxon>
        <taxon>Fungi</taxon>
        <taxon>Dikarya</taxon>
        <taxon>Ascomycota</taxon>
        <taxon>Pezizomycotina</taxon>
        <taxon>Sordariomycetes</taxon>
        <taxon>Hypocreomycetidae</taxon>
        <taxon>Glomerellales</taxon>
        <taxon>Plectosphaerellaceae</taxon>
        <taxon>Verticillium</taxon>
    </lineage>
</organism>
<dbReference type="AlphaFoldDB" id="C9SI69"/>
<gene>
    <name evidence="2" type="ORF">VDBG_04751</name>
</gene>
<evidence type="ECO:0000256" key="1">
    <source>
        <dbReference type="SAM" id="MobiDB-lite"/>
    </source>
</evidence>
<sequence length="106" mass="12047">KAASERPANSLYFENPESRRLRIPPRAFPESSFLSRQKSFDALAIIRHHIPLFPPARLQPHPTRQTNFAEQTLDPSRSLQPILYNPSIPPLQLPQSISGFPANPLR</sequence>